<feature type="region of interest" description="Disordered" evidence="1">
    <location>
        <begin position="57"/>
        <end position="85"/>
    </location>
</feature>
<proteinExistence type="predicted"/>
<evidence type="ECO:0000256" key="1">
    <source>
        <dbReference type="SAM" id="MobiDB-lite"/>
    </source>
</evidence>
<dbReference type="Proteomes" id="UP001189429">
    <property type="component" value="Unassembled WGS sequence"/>
</dbReference>
<accession>A0ABN9WDA9</accession>
<comment type="caution">
    <text evidence="2">The sequence shown here is derived from an EMBL/GenBank/DDBJ whole genome shotgun (WGS) entry which is preliminary data.</text>
</comment>
<dbReference type="EMBL" id="CAUYUJ010018531">
    <property type="protein sequence ID" value="CAK0884328.1"/>
    <property type="molecule type" value="Genomic_DNA"/>
</dbReference>
<name>A0ABN9WDA9_9DINO</name>
<reference evidence="2" key="1">
    <citation type="submission" date="2023-10" db="EMBL/GenBank/DDBJ databases">
        <authorList>
            <person name="Chen Y."/>
            <person name="Shah S."/>
            <person name="Dougan E. K."/>
            <person name="Thang M."/>
            <person name="Chan C."/>
        </authorList>
    </citation>
    <scope>NUCLEOTIDE SEQUENCE [LARGE SCALE GENOMIC DNA]</scope>
</reference>
<evidence type="ECO:0000313" key="2">
    <source>
        <dbReference type="EMBL" id="CAK0884328.1"/>
    </source>
</evidence>
<sequence>ERCCGTRARTSSAGPCSTGGCRRAASCGSAGGTSPRARWDSARCACWRAPRARWAGSGRSMKAAATVWPSSPTSARCPPRGPSEPPRPCFRLCNRAFCRCTIRPSPRQPHCRTRAGRRERAVRVAGAAAA</sequence>
<gene>
    <name evidence="2" type="ORF">PCOR1329_LOCUS66303</name>
</gene>
<feature type="non-terminal residue" evidence="2">
    <location>
        <position position="130"/>
    </location>
</feature>
<feature type="non-terminal residue" evidence="2">
    <location>
        <position position="1"/>
    </location>
</feature>
<evidence type="ECO:0000313" key="3">
    <source>
        <dbReference type="Proteomes" id="UP001189429"/>
    </source>
</evidence>
<organism evidence="2 3">
    <name type="scientific">Prorocentrum cordatum</name>
    <dbReference type="NCBI Taxonomy" id="2364126"/>
    <lineage>
        <taxon>Eukaryota</taxon>
        <taxon>Sar</taxon>
        <taxon>Alveolata</taxon>
        <taxon>Dinophyceae</taxon>
        <taxon>Prorocentrales</taxon>
        <taxon>Prorocentraceae</taxon>
        <taxon>Prorocentrum</taxon>
    </lineage>
</organism>
<keyword evidence="3" id="KW-1185">Reference proteome</keyword>
<protein>
    <submittedName>
        <fullName evidence="2">Uncharacterized protein</fullName>
    </submittedName>
</protein>